<evidence type="ECO:0000259" key="4">
    <source>
        <dbReference type="Pfam" id="PF05368"/>
    </source>
</evidence>
<keyword evidence="3" id="KW-0560">Oxidoreductase</keyword>
<evidence type="ECO:0000313" key="6">
    <source>
        <dbReference type="Proteomes" id="UP001305414"/>
    </source>
</evidence>
<feature type="domain" description="NmrA-like" evidence="4">
    <location>
        <begin position="5"/>
        <end position="246"/>
    </location>
</feature>
<sequence length="301" mass="33542">MPTYLVTGATGQQGRATIDALLARGAKVHAVVRDPTKVAARKLEAQGVALFKGNNDDFDVFRKAAQGCAGIFLNVMERPQNPEPEKQVEGILAACKDAGVQHVVVSTSGWAGNREKWDIPETKTGSIFVFNEGEELIEDAVRRSGLQYYTILRPFWFHSNYLVPTIDAFYPELRESGTVVHSYNPGVTFPHINVKDIGEFAAMALSNPIRFNGQEIELASENLGIEEVAGAIGKVTGKPVTIRRATTEEPGKPSHITQWQIWANSADLRVDTERLKRQFGYRFTTLEEYLMQEKEQRGLKY</sequence>
<dbReference type="Gene3D" id="3.40.50.720">
    <property type="entry name" value="NAD(P)-binding Rossmann-like Domain"/>
    <property type="match status" value="1"/>
</dbReference>
<accession>A0AAN7UWU2</accession>
<dbReference type="CDD" id="cd05251">
    <property type="entry name" value="NmrA_like_SDR_a"/>
    <property type="match status" value="1"/>
</dbReference>
<keyword evidence="2" id="KW-0521">NADP</keyword>
<dbReference type="InterPro" id="IPR008030">
    <property type="entry name" value="NmrA-like"/>
</dbReference>
<dbReference type="InterPro" id="IPR051164">
    <property type="entry name" value="NmrA-like_oxidored"/>
</dbReference>
<dbReference type="GO" id="GO:0016491">
    <property type="term" value="F:oxidoreductase activity"/>
    <property type="evidence" value="ECO:0007669"/>
    <property type="project" value="UniProtKB-KW"/>
</dbReference>
<dbReference type="PANTHER" id="PTHR42748:SF30">
    <property type="entry name" value="NMRA-LIKE DOMAIN-CONTAINING PROTEIN"/>
    <property type="match status" value="1"/>
</dbReference>
<protein>
    <recommendedName>
        <fullName evidence="4">NmrA-like domain-containing protein</fullName>
    </recommendedName>
</protein>
<evidence type="ECO:0000256" key="1">
    <source>
        <dbReference type="ARBA" id="ARBA00006328"/>
    </source>
</evidence>
<dbReference type="SUPFAM" id="SSF51735">
    <property type="entry name" value="NAD(P)-binding Rossmann-fold domains"/>
    <property type="match status" value="1"/>
</dbReference>
<dbReference type="EMBL" id="JAWHQM010000057">
    <property type="protein sequence ID" value="KAK5635769.1"/>
    <property type="molecule type" value="Genomic_DNA"/>
</dbReference>
<dbReference type="GO" id="GO:0005634">
    <property type="term" value="C:nucleus"/>
    <property type="evidence" value="ECO:0007669"/>
    <property type="project" value="TreeGrafter"/>
</dbReference>
<evidence type="ECO:0000313" key="5">
    <source>
        <dbReference type="EMBL" id="KAK5635769.1"/>
    </source>
</evidence>
<dbReference type="InterPro" id="IPR036291">
    <property type="entry name" value="NAD(P)-bd_dom_sf"/>
</dbReference>
<name>A0AAN7UWU2_9PEZI</name>
<comment type="similarity">
    <text evidence="1">Belongs to the NmrA-type oxidoreductase family.</text>
</comment>
<evidence type="ECO:0000256" key="3">
    <source>
        <dbReference type="ARBA" id="ARBA00023002"/>
    </source>
</evidence>
<dbReference type="Pfam" id="PF05368">
    <property type="entry name" value="NmrA"/>
    <property type="match status" value="1"/>
</dbReference>
<dbReference type="AlphaFoldDB" id="A0AAN7UWU2"/>
<evidence type="ECO:0000256" key="2">
    <source>
        <dbReference type="ARBA" id="ARBA00022857"/>
    </source>
</evidence>
<gene>
    <name evidence="5" type="ORF">RRF57_011481</name>
</gene>
<dbReference type="PANTHER" id="PTHR42748">
    <property type="entry name" value="NITROGEN METABOLITE REPRESSION PROTEIN NMRA FAMILY MEMBER"/>
    <property type="match status" value="1"/>
</dbReference>
<dbReference type="Proteomes" id="UP001305414">
    <property type="component" value="Unassembled WGS sequence"/>
</dbReference>
<organism evidence="5 6">
    <name type="scientific">Xylaria bambusicola</name>
    <dbReference type="NCBI Taxonomy" id="326684"/>
    <lineage>
        <taxon>Eukaryota</taxon>
        <taxon>Fungi</taxon>
        <taxon>Dikarya</taxon>
        <taxon>Ascomycota</taxon>
        <taxon>Pezizomycotina</taxon>
        <taxon>Sordariomycetes</taxon>
        <taxon>Xylariomycetidae</taxon>
        <taxon>Xylariales</taxon>
        <taxon>Xylariaceae</taxon>
        <taxon>Xylaria</taxon>
    </lineage>
</organism>
<keyword evidence="6" id="KW-1185">Reference proteome</keyword>
<proteinExistence type="inferred from homology"/>
<comment type="caution">
    <text evidence="5">The sequence shown here is derived from an EMBL/GenBank/DDBJ whole genome shotgun (WGS) entry which is preliminary data.</text>
</comment>
<reference evidence="5 6" key="1">
    <citation type="submission" date="2023-10" db="EMBL/GenBank/DDBJ databases">
        <title>Draft genome sequence of Xylaria bambusicola isolate GMP-LS, the root and basal stem rot pathogen of sugarcane in Indonesia.</title>
        <authorList>
            <person name="Selvaraj P."/>
            <person name="Muralishankar V."/>
            <person name="Muruganantham S."/>
            <person name="Sp S."/>
            <person name="Haryani S."/>
            <person name="Lau K.J.X."/>
            <person name="Naqvi N.I."/>
        </authorList>
    </citation>
    <scope>NUCLEOTIDE SEQUENCE [LARGE SCALE GENOMIC DNA]</scope>
    <source>
        <strain evidence="5">GMP-LS</strain>
    </source>
</reference>